<dbReference type="Proteomes" id="UP001604267">
    <property type="component" value="Unassembled WGS sequence"/>
</dbReference>
<organism evidence="2 3">
    <name type="scientific">Streptomyces cinerochromogenes</name>
    <dbReference type="NCBI Taxonomy" id="66422"/>
    <lineage>
        <taxon>Bacteria</taxon>
        <taxon>Bacillati</taxon>
        <taxon>Actinomycetota</taxon>
        <taxon>Actinomycetes</taxon>
        <taxon>Kitasatosporales</taxon>
        <taxon>Streptomycetaceae</taxon>
        <taxon>Streptomyces</taxon>
    </lineage>
</organism>
<dbReference type="EMBL" id="JBICYV010000012">
    <property type="protein sequence ID" value="MFG3013633.1"/>
    <property type="molecule type" value="Genomic_DNA"/>
</dbReference>
<protein>
    <submittedName>
        <fullName evidence="2">Uncharacterized protein</fullName>
    </submittedName>
</protein>
<reference evidence="2 3" key="1">
    <citation type="submission" date="2024-10" db="EMBL/GenBank/DDBJ databases">
        <title>The Natural Products Discovery Center: Release of the First 8490 Sequenced Strains for Exploring Actinobacteria Biosynthetic Diversity.</title>
        <authorList>
            <person name="Kalkreuter E."/>
            <person name="Kautsar S.A."/>
            <person name="Yang D."/>
            <person name="Bader C.D."/>
            <person name="Teijaro C.N."/>
            <person name="Fluegel L."/>
            <person name="Davis C.M."/>
            <person name="Simpson J.R."/>
            <person name="Lauterbach L."/>
            <person name="Steele A.D."/>
            <person name="Gui C."/>
            <person name="Meng S."/>
            <person name="Li G."/>
            <person name="Viehrig K."/>
            <person name="Ye F."/>
            <person name="Su P."/>
            <person name="Kiefer A.F."/>
            <person name="Nichols A."/>
            <person name="Cepeda A.J."/>
            <person name="Yan W."/>
            <person name="Fan B."/>
            <person name="Jiang Y."/>
            <person name="Adhikari A."/>
            <person name="Zheng C.-J."/>
            <person name="Schuster L."/>
            <person name="Cowan T.M."/>
            <person name="Smanski M.J."/>
            <person name="Chevrette M.G."/>
            <person name="De Carvalho L.P.S."/>
            <person name="Shen B."/>
        </authorList>
    </citation>
    <scope>NUCLEOTIDE SEQUENCE [LARGE SCALE GENOMIC DNA]</scope>
    <source>
        <strain evidence="2 3">NPDC048320</strain>
    </source>
</reference>
<name>A0ABW7B8Y1_9ACTN</name>
<evidence type="ECO:0000313" key="3">
    <source>
        <dbReference type="Proteomes" id="UP001604267"/>
    </source>
</evidence>
<evidence type="ECO:0000256" key="1">
    <source>
        <dbReference type="SAM" id="MobiDB-lite"/>
    </source>
</evidence>
<feature type="region of interest" description="Disordered" evidence="1">
    <location>
        <begin position="1"/>
        <end position="36"/>
    </location>
</feature>
<sequence>MAEPSLPSAVRKSSDTVTASDPRRSPPWSRRRRLPTRRAPRGVPVYLSFGAIKLAEFLPVVDNAFPGPEFSVAVAAREPSVAERAPPLQ</sequence>
<gene>
    <name evidence="2" type="ORF">ACGFZB_24885</name>
</gene>
<comment type="caution">
    <text evidence="2">The sequence shown here is derived from an EMBL/GenBank/DDBJ whole genome shotgun (WGS) entry which is preliminary data.</text>
</comment>
<evidence type="ECO:0000313" key="2">
    <source>
        <dbReference type="EMBL" id="MFG3013633.1"/>
    </source>
</evidence>
<accession>A0ABW7B8Y1</accession>
<keyword evidence="3" id="KW-1185">Reference proteome</keyword>
<dbReference type="RefSeq" id="WP_392819589.1">
    <property type="nucleotide sequence ID" value="NZ_JBICYV010000012.1"/>
</dbReference>
<proteinExistence type="predicted"/>